<accession>A0AAU9F6M2</accession>
<dbReference type="EMBL" id="AP029263">
    <property type="protein sequence ID" value="BFF91231.1"/>
    <property type="molecule type" value="Genomic_DNA"/>
</dbReference>
<gene>
    <name evidence="2" type="ORF">DMAD_09559</name>
</gene>
<evidence type="ECO:0000313" key="2">
    <source>
        <dbReference type="EMBL" id="BFF91231.1"/>
    </source>
</evidence>
<evidence type="ECO:0000313" key="3">
    <source>
        <dbReference type="Proteomes" id="UP001500889"/>
    </source>
</evidence>
<protein>
    <submittedName>
        <fullName evidence="2">Uncharacterized protein</fullName>
    </submittedName>
</protein>
<evidence type="ECO:0000256" key="1">
    <source>
        <dbReference type="SAM" id="SignalP"/>
    </source>
</evidence>
<feature type="signal peptide" evidence="1">
    <location>
        <begin position="1"/>
        <end position="26"/>
    </location>
</feature>
<keyword evidence="3" id="KW-1185">Reference proteome</keyword>
<dbReference type="AlphaFoldDB" id="A0AAU9F6M2"/>
<reference evidence="2 3" key="1">
    <citation type="submission" date="2024-02" db="EMBL/GenBank/DDBJ databases">
        <title>A chromosome-level genome assembly of Drosophila madeirensis, a fruit fly species endemic to Madeira island.</title>
        <authorList>
            <person name="Tomihara K."/>
            <person name="Llopart A."/>
            <person name="Yamamoto D."/>
        </authorList>
    </citation>
    <scope>NUCLEOTIDE SEQUENCE [LARGE SCALE GENOMIC DNA]</scope>
    <source>
        <strain evidence="2 3">RF1</strain>
    </source>
</reference>
<proteinExistence type="predicted"/>
<organism evidence="2 3">
    <name type="scientific">Drosophila madeirensis</name>
    <name type="common">Fruit fly</name>
    <dbReference type="NCBI Taxonomy" id="30013"/>
    <lineage>
        <taxon>Eukaryota</taxon>
        <taxon>Metazoa</taxon>
        <taxon>Ecdysozoa</taxon>
        <taxon>Arthropoda</taxon>
        <taxon>Hexapoda</taxon>
        <taxon>Insecta</taxon>
        <taxon>Pterygota</taxon>
        <taxon>Neoptera</taxon>
        <taxon>Endopterygota</taxon>
        <taxon>Diptera</taxon>
        <taxon>Brachycera</taxon>
        <taxon>Muscomorpha</taxon>
        <taxon>Ephydroidea</taxon>
        <taxon>Drosophilidae</taxon>
        <taxon>Drosophila</taxon>
        <taxon>Sophophora</taxon>
    </lineage>
</organism>
<feature type="chain" id="PRO_5043998129" evidence="1">
    <location>
        <begin position="27"/>
        <end position="97"/>
    </location>
</feature>
<dbReference type="Proteomes" id="UP001500889">
    <property type="component" value="Chromosome O"/>
</dbReference>
<keyword evidence="1" id="KW-0732">Signal</keyword>
<name>A0AAU9F6M2_DROMD</name>
<sequence>MTNMVSLKFMVLFLATLVYFLDDVSAVTCYAAPQDPNCIDCSQYPSHVHCLVGISTTVPPTHMIKRQCLVPRICNLFEYVRAVVLRFRDLRRPHRIY</sequence>